<feature type="compositionally biased region" description="Polar residues" evidence="1">
    <location>
        <begin position="74"/>
        <end position="90"/>
    </location>
</feature>
<dbReference type="Gramene" id="mRNA:HanXRQr2_Chr05g0218081">
    <property type="protein sequence ID" value="mRNA:HanXRQr2_Chr05g0218081"/>
    <property type="gene ID" value="HanXRQr2_Chr05g0218081"/>
</dbReference>
<name>A0A9K3J0N5_HELAN</name>
<keyword evidence="3" id="KW-1185">Reference proteome</keyword>
<evidence type="ECO:0000313" key="2">
    <source>
        <dbReference type="EMBL" id="KAF5806161.1"/>
    </source>
</evidence>
<sequence>MNIDDFVAGEFLTAAIVKHHPQITFYIIPLYYSDSPNQVTVNHFVEFISNCTMWMFVLVMMVLTRTRSEDDSRVLTTQSTAEGSASTRISRSNRRRKLNSTNTTTEQPADTEQQSVDPPKRHGPNLNLSVNRPLKDLPEGSKIPLRMDEHTISFVGTSATDFATECGIIMRNFCPMNYHTWESVPEDAKTLMYEKLEVMKIRVIANKYHFYGVCECSTTCLIQEWNHLCDYWELEKTKENIIKHKQAALDELNSKGITITTTMEHQLEKEAVKSVCGRKKTIQSAWEVGVGPVLRKKR</sequence>
<dbReference type="PANTHER" id="PTHR33499">
    <property type="entry name" value="OS12G0282400 PROTEIN-RELATED"/>
    <property type="match status" value="1"/>
</dbReference>
<feature type="compositionally biased region" description="Polar residues" evidence="1">
    <location>
        <begin position="99"/>
        <end position="116"/>
    </location>
</feature>
<protein>
    <submittedName>
        <fullName evidence="2">Uncharacterized protein</fullName>
    </submittedName>
</protein>
<proteinExistence type="predicted"/>
<accession>A0A9K3J0N5</accession>
<gene>
    <name evidence="2" type="ORF">HanXRQr2_Chr05g0218081</name>
</gene>
<dbReference type="PANTHER" id="PTHR33499:SF38">
    <property type="match status" value="1"/>
</dbReference>
<feature type="region of interest" description="Disordered" evidence="1">
    <location>
        <begin position="70"/>
        <end position="141"/>
    </location>
</feature>
<reference evidence="2" key="1">
    <citation type="journal article" date="2017" name="Nature">
        <title>The sunflower genome provides insights into oil metabolism, flowering and Asterid evolution.</title>
        <authorList>
            <person name="Badouin H."/>
            <person name="Gouzy J."/>
            <person name="Grassa C.J."/>
            <person name="Murat F."/>
            <person name="Staton S.E."/>
            <person name="Cottret L."/>
            <person name="Lelandais-Briere C."/>
            <person name="Owens G.L."/>
            <person name="Carrere S."/>
            <person name="Mayjonade B."/>
            <person name="Legrand L."/>
            <person name="Gill N."/>
            <person name="Kane N.C."/>
            <person name="Bowers J.E."/>
            <person name="Hubner S."/>
            <person name="Bellec A."/>
            <person name="Berard A."/>
            <person name="Berges H."/>
            <person name="Blanchet N."/>
            <person name="Boniface M.C."/>
            <person name="Brunel D."/>
            <person name="Catrice O."/>
            <person name="Chaidir N."/>
            <person name="Claudel C."/>
            <person name="Donnadieu C."/>
            <person name="Faraut T."/>
            <person name="Fievet G."/>
            <person name="Helmstetter N."/>
            <person name="King M."/>
            <person name="Knapp S.J."/>
            <person name="Lai Z."/>
            <person name="Le Paslier M.C."/>
            <person name="Lippi Y."/>
            <person name="Lorenzon L."/>
            <person name="Mandel J.R."/>
            <person name="Marage G."/>
            <person name="Marchand G."/>
            <person name="Marquand E."/>
            <person name="Bret-Mestries E."/>
            <person name="Morien E."/>
            <person name="Nambeesan S."/>
            <person name="Nguyen T."/>
            <person name="Pegot-Espagnet P."/>
            <person name="Pouilly N."/>
            <person name="Raftis F."/>
            <person name="Sallet E."/>
            <person name="Schiex T."/>
            <person name="Thomas J."/>
            <person name="Vandecasteele C."/>
            <person name="Vares D."/>
            <person name="Vear F."/>
            <person name="Vautrin S."/>
            <person name="Crespi M."/>
            <person name="Mangin B."/>
            <person name="Burke J.M."/>
            <person name="Salse J."/>
            <person name="Munos S."/>
            <person name="Vincourt P."/>
            <person name="Rieseberg L.H."/>
            <person name="Langlade N.B."/>
        </authorList>
    </citation>
    <scope>NUCLEOTIDE SEQUENCE</scope>
    <source>
        <tissue evidence="2">Leaves</tissue>
    </source>
</reference>
<reference evidence="2" key="2">
    <citation type="submission" date="2020-06" db="EMBL/GenBank/DDBJ databases">
        <title>Helianthus annuus Genome sequencing and assembly Release 2.</title>
        <authorList>
            <person name="Gouzy J."/>
            <person name="Langlade N."/>
            <person name="Munos S."/>
        </authorList>
    </citation>
    <scope>NUCLEOTIDE SEQUENCE</scope>
    <source>
        <tissue evidence="2">Leaves</tissue>
    </source>
</reference>
<organism evidence="2 3">
    <name type="scientific">Helianthus annuus</name>
    <name type="common">Common sunflower</name>
    <dbReference type="NCBI Taxonomy" id="4232"/>
    <lineage>
        <taxon>Eukaryota</taxon>
        <taxon>Viridiplantae</taxon>
        <taxon>Streptophyta</taxon>
        <taxon>Embryophyta</taxon>
        <taxon>Tracheophyta</taxon>
        <taxon>Spermatophyta</taxon>
        <taxon>Magnoliopsida</taxon>
        <taxon>eudicotyledons</taxon>
        <taxon>Gunneridae</taxon>
        <taxon>Pentapetalae</taxon>
        <taxon>asterids</taxon>
        <taxon>campanulids</taxon>
        <taxon>Asterales</taxon>
        <taxon>Asteraceae</taxon>
        <taxon>Asteroideae</taxon>
        <taxon>Heliantheae alliance</taxon>
        <taxon>Heliantheae</taxon>
        <taxon>Helianthus</taxon>
    </lineage>
</organism>
<dbReference type="AlphaFoldDB" id="A0A9K3J0N5"/>
<evidence type="ECO:0000313" key="3">
    <source>
        <dbReference type="Proteomes" id="UP000215914"/>
    </source>
</evidence>
<evidence type="ECO:0000256" key="1">
    <source>
        <dbReference type="SAM" id="MobiDB-lite"/>
    </source>
</evidence>
<dbReference type="EMBL" id="MNCJ02000320">
    <property type="protein sequence ID" value="KAF5806161.1"/>
    <property type="molecule type" value="Genomic_DNA"/>
</dbReference>
<comment type="caution">
    <text evidence="2">The sequence shown here is derived from an EMBL/GenBank/DDBJ whole genome shotgun (WGS) entry which is preliminary data.</text>
</comment>
<dbReference type="Proteomes" id="UP000215914">
    <property type="component" value="Unassembled WGS sequence"/>
</dbReference>